<keyword evidence="5" id="KW-0812">Transmembrane</keyword>
<dbReference type="Pfam" id="PF00015">
    <property type="entry name" value="MCPsignal"/>
    <property type="match status" value="1"/>
</dbReference>
<keyword evidence="3" id="KW-0807">Transducer</keyword>
<dbReference type="SMART" id="SM00283">
    <property type="entry name" value="MA"/>
    <property type="match status" value="1"/>
</dbReference>
<keyword evidence="9" id="KW-1185">Reference proteome</keyword>
<comment type="similarity">
    <text evidence="2">Belongs to the methyl-accepting chemotaxis (MCP) protein family.</text>
</comment>
<dbReference type="Gene3D" id="3.30.450.20">
    <property type="entry name" value="PAS domain"/>
    <property type="match status" value="2"/>
</dbReference>
<proteinExistence type="inferred from homology"/>
<dbReference type="Gene3D" id="1.10.287.950">
    <property type="entry name" value="Methyl-accepting chemotaxis protein"/>
    <property type="match status" value="1"/>
</dbReference>
<dbReference type="InterPro" id="IPR004089">
    <property type="entry name" value="MCPsignal_dom"/>
</dbReference>
<dbReference type="GO" id="GO:0005886">
    <property type="term" value="C:plasma membrane"/>
    <property type="evidence" value="ECO:0007669"/>
    <property type="project" value="TreeGrafter"/>
</dbReference>
<dbReference type="SUPFAM" id="SSF58104">
    <property type="entry name" value="Methyl-accepting chemotaxis protein (MCP) signaling domain"/>
    <property type="match status" value="2"/>
</dbReference>
<dbReference type="GO" id="GO:0006935">
    <property type="term" value="P:chemotaxis"/>
    <property type="evidence" value="ECO:0007669"/>
    <property type="project" value="UniProtKB-KW"/>
</dbReference>
<evidence type="ECO:0000259" key="6">
    <source>
        <dbReference type="PROSITE" id="PS50111"/>
    </source>
</evidence>
<dbReference type="Proteomes" id="UP000182737">
    <property type="component" value="Unassembled WGS sequence"/>
</dbReference>
<evidence type="ECO:0000256" key="2">
    <source>
        <dbReference type="ARBA" id="ARBA00029447"/>
    </source>
</evidence>
<keyword evidence="5" id="KW-0472">Membrane</keyword>
<dbReference type="PANTHER" id="PTHR43531:SF11">
    <property type="entry name" value="METHYL-ACCEPTING CHEMOTAXIS PROTEIN 3"/>
    <property type="match status" value="1"/>
</dbReference>
<evidence type="ECO:0000259" key="7">
    <source>
        <dbReference type="PROSITE" id="PS50885"/>
    </source>
</evidence>
<dbReference type="InterPro" id="IPR051310">
    <property type="entry name" value="MCP_chemotaxis"/>
</dbReference>
<dbReference type="PANTHER" id="PTHR43531">
    <property type="entry name" value="PROTEIN ICFG"/>
    <property type="match status" value="1"/>
</dbReference>
<dbReference type="Gene3D" id="6.10.340.10">
    <property type="match status" value="1"/>
</dbReference>
<dbReference type="GO" id="GO:0007165">
    <property type="term" value="P:signal transduction"/>
    <property type="evidence" value="ECO:0007669"/>
    <property type="project" value="UniProtKB-KW"/>
</dbReference>
<dbReference type="CDD" id="cd06225">
    <property type="entry name" value="HAMP"/>
    <property type="match status" value="1"/>
</dbReference>
<dbReference type="InterPro" id="IPR003660">
    <property type="entry name" value="HAMP_dom"/>
</dbReference>
<feature type="domain" description="Methyl-accepting transducer" evidence="6">
    <location>
        <begin position="463"/>
        <end position="692"/>
    </location>
</feature>
<feature type="domain" description="HAMP" evidence="7">
    <location>
        <begin position="362"/>
        <end position="416"/>
    </location>
</feature>
<keyword evidence="4" id="KW-0175">Coiled coil</keyword>
<dbReference type="OrthoDB" id="353878at2"/>
<gene>
    <name evidence="8" type="ORF">SAMN04487775_10340</name>
</gene>
<dbReference type="SMART" id="SM00304">
    <property type="entry name" value="HAMP"/>
    <property type="match status" value="1"/>
</dbReference>
<protein>
    <submittedName>
        <fullName evidence="8">Methyl-accepting chemotaxis protein</fullName>
    </submittedName>
</protein>
<keyword evidence="1" id="KW-0145">Chemotaxis</keyword>
<sequence length="750" mass="82716">MKNTRFAAKSSIRTSLILFLGLGMAVISVVMTFFIGRTVLQNNKNQITKGIITQSESKGLMLEQRMTENVYATESLAGMLGGTWAIPEKQRASAAEQAVRSMVKSSSINSAWAYWLPGMFDHKDKLRADYDDNPSGQFKIHYIRDKNGRIKNDIVTELTEAQIEKATNTNYTYISEPVSTVIDGESVLSAKVYSQIQNSLGQRSGIAGIDIVLSGLDQMMDGNSIFQGTECQFITSSGSILAASDKTAAGSKSNFFLDTNLKKLFDPVYIKPDGTLAQDGDDISDCTIDYSTISLFTNFRQQDLFVTIVKARVDRSGTPWFFVSITPVSEIDSNAWQTIRIIIFAFALQIIIVMMIVYGVVTRLTKPLKTTVKALQNISEGDGDMTVRLHANQNNEIGDMCESFNKTMDKLSVSIKDVKASSEEMDAIGNELDDSMKHTSAAVEDITSSISSIQEQMQEHAAGVEEALSVVEQIVKNIKKLNENIDQQANSVTESAASVEQMTVNIRNVSNILENNRSSMNMLEQASELGQSLINNMSDLSAKIHDRSKNLQEASSVIRNIASQTNLLAMNAAIEAAHAGDSGRGFSVVAGEIRKLAEESASQGSKIQNELKDVQDLIKTITESTAQVQHQFNNIFALTKTVSEQELIIDEEMRQQNQGGEQVLELMREINKITVNVKNDSDEMMEGSKQVSFEMDRIARMTTSVNTNVKNMTDKTDAIGSYSKKAHDCVEKNVDSIAKLRAAMNKFKVE</sequence>
<dbReference type="PROSITE" id="PS50111">
    <property type="entry name" value="CHEMOTAXIS_TRANSDUC_2"/>
    <property type="match status" value="1"/>
</dbReference>
<dbReference type="GO" id="GO:0004888">
    <property type="term" value="F:transmembrane signaling receptor activity"/>
    <property type="evidence" value="ECO:0007669"/>
    <property type="project" value="TreeGrafter"/>
</dbReference>
<evidence type="ECO:0000256" key="4">
    <source>
        <dbReference type="SAM" id="Coils"/>
    </source>
</evidence>
<name>A0A1I3JHE7_9SPIR</name>
<reference evidence="9" key="1">
    <citation type="submission" date="2016-10" db="EMBL/GenBank/DDBJ databases">
        <authorList>
            <person name="Varghese N."/>
            <person name="Submissions S."/>
        </authorList>
    </citation>
    <scope>NUCLEOTIDE SEQUENCE [LARGE SCALE GENOMIC DNA]</scope>
    <source>
        <strain evidence="9">XBD1002</strain>
    </source>
</reference>
<dbReference type="EMBL" id="FORI01000003">
    <property type="protein sequence ID" value="SFI59703.1"/>
    <property type="molecule type" value="Genomic_DNA"/>
</dbReference>
<evidence type="ECO:0000313" key="8">
    <source>
        <dbReference type="EMBL" id="SFI59703.1"/>
    </source>
</evidence>
<evidence type="ECO:0000313" key="9">
    <source>
        <dbReference type="Proteomes" id="UP000182737"/>
    </source>
</evidence>
<dbReference type="RefSeq" id="WP_074930897.1">
    <property type="nucleotide sequence ID" value="NZ_FORI01000003.1"/>
</dbReference>
<keyword evidence="5" id="KW-1133">Transmembrane helix</keyword>
<dbReference type="AlphaFoldDB" id="A0A1I3JHE7"/>
<feature type="transmembrane region" description="Helical" evidence="5">
    <location>
        <begin position="12"/>
        <end position="35"/>
    </location>
</feature>
<evidence type="ECO:0000256" key="3">
    <source>
        <dbReference type="PROSITE-ProRule" id="PRU00284"/>
    </source>
</evidence>
<feature type="transmembrane region" description="Helical" evidence="5">
    <location>
        <begin position="341"/>
        <end position="361"/>
    </location>
</feature>
<dbReference type="Pfam" id="PF00672">
    <property type="entry name" value="HAMP"/>
    <property type="match status" value="1"/>
</dbReference>
<accession>A0A1I3JHE7</accession>
<feature type="coiled-coil region" evidence="4">
    <location>
        <begin position="464"/>
        <end position="491"/>
    </location>
</feature>
<organism evidence="8 9">
    <name type="scientific">Treponema bryantii</name>
    <dbReference type="NCBI Taxonomy" id="163"/>
    <lineage>
        <taxon>Bacteria</taxon>
        <taxon>Pseudomonadati</taxon>
        <taxon>Spirochaetota</taxon>
        <taxon>Spirochaetia</taxon>
        <taxon>Spirochaetales</taxon>
        <taxon>Treponemataceae</taxon>
        <taxon>Treponema</taxon>
    </lineage>
</organism>
<evidence type="ECO:0000256" key="5">
    <source>
        <dbReference type="SAM" id="Phobius"/>
    </source>
</evidence>
<evidence type="ECO:0000256" key="1">
    <source>
        <dbReference type="ARBA" id="ARBA00022500"/>
    </source>
</evidence>
<dbReference type="PROSITE" id="PS50885">
    <property type="entry name" value="HAMP"/>
    <property type="match status" value="1"/>
</dbReference>